<evidence type="ECO:0000256" key="2">
    <source>
        <dbReference type="ARBA" id="ARBA00022692"/>
    </source>
</evidence>
<evidence type="ECO:0000256" key="1">
    <source>
        <dbReference type="ARBA" id="ARBA00004141"/>
    </source>
</evidence>
<evidence type="ECO:0000313" key="8">
    <source>
        <dbReference type="Proteomes" id="UP001642483"/>
    </source>
</evidence>
<name>A0ABP0EUQ3_CLALP</name>
<evidence type="ECO:0000256" key="3">
    <source>
        <dbReference type="ARBA" id="ARBA00022989"/>
    </source>
</evidence>
<dbReference type="Pfam" id="PF00822">
    <property type="entry name" value="PMP22_Claudin"/>
    <property type="match status" value="1"/>
</dbReference>
<protein>
    <submittedName>
        <fullName evidence="7">Uncharacterized protein</fullName>
    </submittedName>
</protein>
<dbReference type="Gene3D" id="1.20.140.150">
    <property type="match status" value="1"/>
</dbReference>
<evidence type="ECO:0000256" key="5">
    <source>
        <dbReference type="SAM" id="Phobius"/>
    </source>
</evidence>
<evidence type="ECO:0000256" key="4">
    <source>
        <dbReference type="ARBA" id="ARBA00023136"/>
    </source>
</evidence>
<dbReference type="Proteomes" id="UP001642483">
    <property type="component" value="Unassembled WGS sequence"/>
</dbReference>
<gene>
    <name evidence="7" type="ORF">CVLEPA_LOCUS115</name>
</gene>
<feature type="transmembrane region" description="Helical" evidence="5">
    <location>
        <begin position="140"/>
        <end position="163"/>
    </location>
</feature>
<sequence length="169" mass="17299">MSGMFSIVGSLLTSIAAFVLIVVAVATPGWLTPPSGGAGEGVFISCFNTATAILVNCDNVFGNNVVGLVTAILCLCGAIFLLSGFVFFVMFINRDKKNQGYSAGVLWLFAAIVAIAAGITYLATNFGLTTAGGGGSVFGYSFYLCWVGAGLSIVAAIFAFWAGSSGEFP</sequence>
<feature type="chain" id="PRO_5047357823" evidence="6">
    <location>
        <begin position="27"/>
        <end position="169"/>
    </location>
</feature>
<reference evidence="7 8" key="1">
    <citation type="submission" date="2024-02" db="EMBL/GenBank/DDBJ databases">
        <authorList>
            <person name="Daric V."/>
            <person name="Darras S."/>
        </authorList>
    </citation>
    <scope>NUCLEOTIDE SEQUENCE [LARGE SCALE GENOMIC DNA]</scope>
</reference>
<keyword evidence="3 5" id="KW-1133">Transmembrane helix</keyword>
<keyword evidence="8" id="KW-1185">Reference proteome</keyword>
<feature type="signal peptide" evidence="6">
    <location>
        <begin position="1"/>
        <end position="26"/>
    </location>
</feature>
<dbReference type="InterPro" id="IPR004031">
    <property type="entry name" value="PMP22/EMP/MP20/Claudin"/>
</dbReference>
<dbReference type="EMBL" id="CAWYQH010000001">
    <property type="protein sequence ID" value="CAK8671094.1"/>
    <property type="molecule type" value="Genomic_DNA"/>
</dbReference>
<comment type="subcellular location">
    <subcellularLocation>
        <location evidence="1">Membrane</location>
        <topology evidence="1">Multi-pass membrane protein</topology>
    </subcellularLocation>
</comment>
<keyword evidence="4 5" id="KW-0472">Membrane</keyword>
<accession>A0ABP0EUQ3</accession>
<feature type="transmembrane region" description="Helical" evidence="5">
    <location>
        <begin position="68"/>
        <end position="92"/>
    </location>
</feature>
<keyword evidence="2 5" id="KW-0812">Transmembrane</keyword>
<comment type="caution">
    <text evidence="7">The sequence shown here is derived from an EMBL/GenBank/DDBJ whole genome shotgun (WGS) entry which is preliminary data.</text>
</comment>
<feature type="transmembrane region" description="Helical" evidence="5">
    <location>
        <begin position="104"/>
        <end position="128"/>
    </location>
</feature>
<keyword evidence="6" id="KW-0732">Signal</keyword>
<organism evidence="7 8">
    <name type="scientific">Clavelina lepadiformis</name>
    <name type="common">Light-bulb sea squirt</name>
    <name type="synonym">Ascidia lepadiformis</name>
    <dbReference type="NCBI Taxonomy" id="159417"/>
    <lineage>
        <taxon>Eukaryota</taxon>
        <taxon>Metazoa</taxon>
        <taxon>Chordata</taxon>
        <taxon>Tunicata</taxon>
        <taxon>Ascidiacea</taxon>
        <taxon>Aplousobranchia</taxon>
        <taxon>Clavelinidae</taxon>
        <taxon>Clavelina</taxon>
    </lineage>
</organism>
<proteinExistence type="predicted"/>
<evidence type="ECO:0000256" key="6">
    <source>
        <dbReference type="SAM" id="SignalP"/>
    </source>
</evidence>
<evidence type="ECO:0000313" key="7">
    <source>
        <dbReference type="EMBL" id="CAK8671094.1"/>
    </source>
</evidence>